<feature type="region of interest" description="Disordered" evidence="1">
    <location>
        <begin position="230"/>
        <end position="256"/>
    </location>
</feature>
<comment type="caution">
    <text evidence="2">The sequence shown here is derived from an EMBL/GenBank/DDBJ whole genome shotgun (WGS) entry which is preliminary data.</text>
</comment>
<name>A0A0G2AAK8_9BACT</name>
<accession>A0A0G2AAK8</accession>
<feature type="compositionally biased region" description="Polar residues" evidence="1">
    <location>
        <begin position="197"/>
        <end position="210"/>
    </location>
</feature>
<dbReference type="Proteomes" id="UP000033852">
    <property type="component" value="Unassembled WGS sequence"/>
</dbReference>
<feature type="region of interest" description="Disordered" evidence="1">
    <location>
        <begin position="145"/>
        <end position="218"/>
    </location>
</feature>
<evidence type="ECO:0000313" key="3">
    <source>
        <dbReference type="Proteomes" id="UP000033852"/>
    </source>
</evidence>
<evidence type="ECO:0000256" key="1">
    <source>
        <dbReference type="SAM" id="MobiDB-lite"/>
    </source>
</evidence>
<reference evidence="2 3" key="1">
    <citation type="journal article" date="2015" name="Nature">
        <title>rRNA introns, odd ribosomes, and small enigmatic genomes across a large radiation of phyla.</title>
        <authorList>
            <person name="Brown C.T."/>
            <person name="Hug L.A."/>
            <person name="Thomas B.C."/>
            <person name="Sharon I."/>
            <person name="Castelle C.J."/>
            <person name="Singh A."/>
            <person name="Wilkins M.J."/>
            <person name="Williams K.H."/>
            <person name="Banfield J.F."/>
        </authorList>
    </citation>
    <scope>NUCLEOTIDE SEQUENCE [LARGE SCALE GENOMIC DNA]</scope>
</reference>
<dbReference type="STRING" id="1618607.UY86_C0001G0030"/>
<gene>
    <name evidence="2" type="ORF">UY86_C0001G0030</name>
</gene>
<protein>
    <submittedName>
        <fullName evidence="2">Uncharacterized protein</fullName>
    </submittedName>
</protein>
<proteinExistence type="predicted"/>
<dbReference type="EMBL" id="LCRR01000001">
    <property type="protein sequence ID" value="KKW38057.1"/>
    <property type="molecule type" value="Genomic_DNA"/>
</dbReference>
<dbReference type="AlphaFoldDB" id="A0A0G2AAK8"/>
<sequence>MFILRRSDLRNISCLLQVCEGIVGRNLFWLVIPSETEVEVLLTGARMRHTQQESQMRAFIVAAALAALLPAVAAGQTNELVPPVVGPNTVSACAADYRAARIRSECGHLPLNAVFPEDHKWSEDCSVLERQIERICVNGENSGIVLASHPQRNPRRTIPYRPPQRPIVRPSHQPQRPVFQPPPRAPQHASHRPAVHRNSQPNNGHVSNGRQFPPPERRWAIRPDAPVTAFRCDQNGRPIAPDTPPGPGVGMCNIRR</sequence>
<organism evidence="2 3">
    <name type="scientific">Candidatus Adlerbacteria bacterium GW2011_GWB1_54_7</name>
    <dbReference type="NCBI Taxonomy" id="1618607"/>
    <lineage>
        <taxon>Bacteria</taxon>
        <taxon>Candidatus Adleribacteriota</taxon>
    </lineage>
</organism>
<evidence type="ECO:0000313" key="2">
    <source>
        <dbReference type="EMBL" id="KKW38057.1"/>
    </source>
</evidence>